<dbReference type="SMART" id="SM00256">
    <property type="entry name" value="FBOX"/>
    <property type="match status" value="1"/>
</dbReference>
<evidence type="ECO:0000313" key="2">
    <source>
        <dbReference type="EMBL" id="RID63419.1"/>
    </source>
</evidence>
<feature type="domain" description="F-box" evidence="1">
    <location>
        <begin position="2"/>
        <end position="49"/>
    </location>
</feature>
<proteinExistence type="predicted"/>
<reference evidence="2 3" key="1">
    <citation type="submission" date="2018-06" db="EMBL/GenBank/DDBJ databases">
        <title>WGS assembly of Brassica rapa FPsc.</title>
        <authorList>
            <person name="Bowman J."/>
            <person name="Kohchi T."/>
            <person name="Yamato K."/>
            <person name="Jenkins J."/>
            <person name="Shu S."/>
            <person name="Ishizaki K."/>
            <person name="Yamaoka S."/>
            <person name="Nishihama R."/>
            <person name="Nakamura Y."/>
            <person name="Berger F."/>
            <person name="Adam C."/>
            <person name="Aki S."/>
            <person name="Althoff F."/>
            <person name="Araki T."/>
            <person name="Arteaga-Vazquez M."/>
            <person name="Balasubrmanian S."/>
            <person name="Bauer D."/>
            <person name="Boehm C."/>
            <person name="Briginshaw L."/>
            <person name="Caballero-Perez J."/>
            <person name="Catarino B."/>
            <person name="Chen F."/>
            <person name="Chiyoda S."/>
            <person name="Chovatia M."/>
            <person name="Davies K."/>
            <person name="Delmans M."/>
            <person name="Demura T."/>
            <person name="Dierschke T."/>
            <person name="Dolan L."/>
            <person name="Dorantes-Acosta A."/>
            <person name="Eklund D."/>
            <person name="Florent S."/>
            <person name="Flores-Sandoval E."/>
            <person name="Fujiyama A."/>
            <person name="Fukuzawa H."/>
            <person name="Galik B."/>
            <person name="Grimanelli D."/>
            <person name="Grimwood J."/>
            <person name="Grossniklaus U."/>
            <person name="Hamada T."/>
            <person name="Haseloff J."/>
            <person name="Hetherington A."/>
            <person name="Higo A."/>
            <person name="Hirakawa Y."/>
            <person name="Hundley H."/>
            <person name="Ikeda Y."/>
            <person name="Inoue K."/>
            <person name="Inoue S."/>
            <person name="Ishida S."/>
            <person name="Jia Q."/>
            <person name="Kakita M."/>
            <person name="Kanazawa T."/>
            <person name="Kawai Y."/>
            <person name="Kawashima T."/>
            <person name="Kennedy M."/>
            <person name="Kinose K."/>
            <person name="Kinoshita T."/>
            <person name="Kohara Y."/>
            <person name="Koide E."/>
            <person name="Komatsu K."/>
            <person name="Kopischke S."/>
            <person name="Kubo M."/>
            <person name="Kyozuka J."/>
            <person name="Lagercrantz U."/>
            <person name="Lin S."/>
            <person name="Lindquist E."/>
            <person name="Lipzen A."/>
            <person name="Lu C."/>
            <person name="Luna E."/>
            <person name="Martienssen R."/>
            <person name="Minamino N."/>
            <person name="Mizutani M."/>
            <person name="Mizutani M."/>
            <person name="Mochizuki N."/>
            <person name="Monte I."/>
            <person name="Mosher R."/>
            <person name="Nagasaki H."/>
            <person name="Nakagami H."/>
            <person name="Naramoto S."/>
            <person name="Nishitani K."/>
            <person name="Ohtani M."/>
            <person name="Okamoto T."/>
            <person name="Okumura M."/>
            <person name="Phillips J."/>
            <person name="Pollak B."/>
            <person name="Reinders A."/>
            <person name="Roevekamp M."/>
            <person name="Sano R."/>
            <person name="Sawa S."/>
            <person name="Schmid M."/>
            <person name="Shirakawa M."/>
            <person name="Solano R."/>
            <person name="Spunde A."/>
            <person name="Suetsugu N."/>
            <person name="Sugano S."/>
            <person name="Sugiyama A."/>
            <person name="Sun R."/>
            <person name="Suzuki Y."/>
            <person name="Takenaka M."/>
            <person name="Takezawa D."/>
            <person name="Tomogane H."/>
            <person name="Tsuzuki M."/>
            <person name="Ueda T."/>
            <person name="Umeda M."/>
            <person name="Ward J."/>
            <person name="Watanabe Y."/>
            <person name="Yazaki K."/>
            <person name="Yokoyama R."/>
            <person name="Yoshitake Y."/>
            <person name="Yotsui I."/>
            <person name="Zachgo S."/>
            <person name="Schmutz J."/>
        </authorList>
    </citation>
    <scope>NUCLEOTIDE SEQUENCE [LARGE SCALE GENOMIC DNA]</scope>
    <source>
        <strain evidence="3">cv. B-3</strain>
    </source>
</reference>
<dbReference type="CDD" id="cd22157">
    <property type="entry name" value="F-box_AtFBW1-like"/>
    <property type="match status" value="1"/>
</dbReference>
<accession>A0A397ZCP5</accession>
<dbReference type="Proteomes" id="UP000264353">
    <property type="component" value="Chromosome A5"/>
</dbReference>
<protein>
    <recommendedName>
        <fullName evidence="1">F-box domain-containing protein</fullName>
    </recommendedName>
</protein>
<gene>
    <name evidence="2" type="ORF">BRARA_E02430</name>
</gene>
<dbReference type="PANTHER" id="PTHR47993:SF181">
    <property type="entry name" value="F-BOX ONLY PROTEIN 10-RELATED"/>
    <property type="match status" value="1"/>
</dbReference>
<dbReference type="InterPro" id="IPR006527">
    <property type="entry name" value="F-box-assoc_dom_typ1"/>
</dbReference>
<sequence length="405" mass="47780">MPPPQARLPWELEEEILTRLPPKVLVRFRTVCKQWNSLFNDRSFIYNHLSLPRPQFILLTKYTIYSIDITDPTMKLLERHTSRLGLCLHNANITTCDEFLFFNYPRPWEKKTSLWNPWLRQVKWINLVVDKHFDVFGLGYDNSRPEKVYKMLGYMRCPSKVQTINSYLQRVSMEVVDNVYKMLEYFRSPPEDQINVYPDRVVIYECAFQTLRFIDTPDEDMPMSETAKSSHVSLNGNLYWIACNRQTREYFIQSFDFSSEIFKPVCLLPFQESPSCDEHVLAVFKGDRFSLLMQCYLTRKIEIWVTKRKIDDTEEVVWMKLMTLTATNLPKLFNKLYGVSYFIYDKTLVMCCGDDESGKPCIYIVKGDTCNKIHIGADLNSLASRITWFSHCAYVPNWTSVPLEF</sequence>
<dbReference type="SUPFAM" id="SSF81383">
    <property type="entry name" value="F-box domain"/>
    <property type="match status" value="1"/>
</dbReference>
<dbReference type="PROSITE" id="PS50181">
    <property type="entry name" value="FBOX"/>
    <property type="match status" value="1"/>
</dbReference>
<dbReference type="Gene3D" id="1.20.1280.50">
    <property type="match status" value="1"/>
</dbReference>
<evidence type="ECO:0000313" key="3">
    <source>
        <dbReference type="Proteomes" id="UP000264353"/>
    </source>
</evidence>
<dbReference type="InterPro" id="IPR050233">
    <property type="entry name" value="A_thaliana_F-box"/>
</dbReference>
<dbReference type="Pfam" id="PF07734">
    <property type="entry name" value="FBA_1"/>
    <property type="match status" value="1"/>
</dbReference>
<dbReference type="Pfam" id="PF00646">
    <property type="entry name" value="F-box"/>
    <property type="match status" value="1"/>
</dbReference>
<dbReference type="PANTHER" id="PTHR47993">
    <property type="entry name" value="OS09G0372900 PROTEIN-RELATED"/>
    <property type="match status" value="1"/>
</dbReference>
<dbReference type="InterPro" id="IPR036047">
    <property type="entry name" value="F-box-like_dom_sf"/>
</dbReference>
<name>A0A397ZCP5_BRACM</name>
<dbReference type="AlphaFoldDB" id="A0A397ZCP5"/>
<dbReference type="NCBIfam" id="TIGR01640">
    <property type="entry name" value="F_box_assoc_1"/>
    <property type="match status" value="1"/>
</dbReference>
<dbReference type="EMBL" id="CM010632">
    <property type="protein sequence ID" value="RID63419.1"/>
    <property type="molecule type" value="Genomic_DNA"/>
</dbReference>
<evidence type="ECO:0000259" key="1">
    <source>
        <dbReference type="PROSITE" id="PS50181"/>
    </source>
</evidence>
<dbReference type="InterPro" id="IPR001810">
    <property type="entry name" value="F-box_dom"/>
</dbReference>
<organism evidence="2 3">
    <name type="scientific">Brassica campestris</name>
    <name type="common">Field mustard</name>
    <dbReference type="NCBI Taxonomy" id="3711"/>
    <lineage>
        <taxon>Eukaryota</taxon>
        <taxon>Viridiplantae</taxon>
        <taxon>Streptophyta</taxon>
        <taxon>Embryophyta</taxon>
        <taxon>Tracheophyta</taxon>
        <taxon>Spermatophyta</taxon>
        <taxon>Magnoliopsida</taxon>
        <taxon>eudicotyledons</taxon>
        <taxon>Gunneridae</taxon>
        <taxon>Pentapetalae</taxon>
        <taxon>rosids</taxon>
        <taxon>malvids</taxon>
        <taxon>Brassicales</taxon>
        <taxon>Brassicaceae</taxon>
        <taxon>Brassiceae</taxon>
        <taxon>Brassica</taxon>
    </lineage>
</organism>
<dbReference type="InterPro" id="IPR017451">
    <property type="entry name" value="F-box-assoc_interact_dom"/>
</dbReference>